<dbReference type="AlphaFoldDB" id="A0A4D9EE77"/>
<dbReference type="EMBL" id="QXTE01000107">
    <property type="protein sequence ID" value="TFK05863.1"/>
    <property type="molecule type" value="Genomic_DNA"/>
</dbReference>
<organism evidence="1 2">
    <name type="scientific">Platysternon megacephalum</name>
    <name type="common">big-headed turtle</name>
    <dbReference type="NCBI Taxonomy" id="55544"/>
    <lineage>
        <taxon>Eukaryota</taxon>
        <taxon>Metazoa</taxon>
        <taxon>Chordata</taxon>
        <taxon>Craniata</taxon>
        <taxon>Vertebrata</taxon>
        <taxon>Euteleostomi</taxon>
        <taxon>Archelosauria</taxon>
        <taxon>Testudinata</taxon>
        <taxon>Testudines</taxon>
        <taxon>Cryptodira</taxon>
        <taxon>Durocryptodira</taxon>
        <taxon>Testudinoidea</taxon>
        <taxon>Platysternidae</taxon>
        <taxon>Platysternon</taxon>
    </lineage>
</organism>
<keyword evidence="2" id="KW-1185">Reference proteome</keyword>
<evidence type="ECO:0000313" key="2">
    <source>
        <dbReference type="Proteomes" id="UP000297703"/>
    </source>
</evidence>
<dbReference type="Proteomes" id="UP000297703">
    <property type="component" value="Unassembled WGS sequence"/>
</dbReference>
<name>A0A4D9EE77_9SAUR</name>
<reference evidence="1 2" key="1">
    <citation type="submission" date="2019-04" db="EMBL/GenBank/DDBJ databases">
        <title>Draft genome of the big-headed turtle Platysternon megacephalum.</title>
        <authorList>
            <person name="Gong S."/>
        </authorList>
    </citation>
    <scope>NUCLEOTIDE SEQUENCE [LARGE SCALE GENOMIC DNA]</scope>
    <source>
        <strain evidence="1">DO16091913</strain>
        <tissue evidence="1">Muscle</tissue>
    </source>
</reference>
<proteinExistence type="predicted"/>
<sequence length="126" mass="13472">MYLTSHFCLFLSPPPPPPPSLWNGPTQGEGGTLGPHQLACTLLAWQGPPCCSGSLWLFPCPVPTWLKRAMVVGSCETHTHTHTLTGGERMGPWPFRKRLPQGRGCSLAAGLPPQGCVGRMVTGSQV</sequence>
<accession>A0A4D9EE77</accession>
<evidence type="ECO:0000313" key="1">
    <source>
        <dbReference type="EMBL" id="TFK05863.1"/>
    </source>
</evidence>
<protein>
    <submittedName>
        <fullName evidence="1">Zona pellucida sperm-binding protein 4-like</fullName>
    </submittedName>
</protein>
<reference evidence="1 2" key="2">
    <citation type="submission" date="2019-04" db="EMBL/GenBank/DDBJ databases">
        <title>The genome sequence of big-headed turtle.</title>
        <authorList>
            <person name="Gong S."/>
        </authorList>
    </citation>
    <scope>NUCLEOTIDE SEQUENCE [LARGE SCALE GENOMIC DNA]</scope>
    <source>
        <strain evidence="1">DO16091913</strain>
        <tissue evidence="1">Muscle</tissue>
    </source>
</reference>
<gene>
    <name evidence="1" type="ORF">DR999_PMT11497</name>
</gene>
<comment type="caution">
    <text evidence="1">The sequence shown here is derived from an EMBL/GenBank/DDBJ whole genome shotgun (WGS) entry which is preliminary data.</text>
</comment>